<evidence type="ECO:0000256" key="3">
    <source>
        <dbReference type="ARBA" id="ARBA00022989"/>
    </source>
</evidence>
<reference evidence="6" key="1">
    <citation type="journal article" date="2014" name="Front. Microbiol.">
        <title>High frequency of phylogenetically diverse reductive dehalogenase-homologous genes in deep subseafloor sedimentary metagenomes.</title>
        <authorList>
            <person name="Kawai M."/>
            <person name="Futagami T."/>
            <person name="Toyoda A."/>
            <person name="Takaki Y."/>
            <person name="Nishi S."/>
            <person name="Hori S."/>
            <person name="Arai W."/>
            <person name="Tsubouchi T."/>
            <person name="Morono Y."/>
            <person name="Uchiyama I."/>
            <person name="Ito T."/>
            <person name="Fujiyama A."/>
            <person name="Inagaki F."/>
            <person name="Takami H."/>
        </authorList>
    </citation>
    <scope>NUCLEOTIDE SEQUENCE</scope>
    <source>
        <strain evidence="6">Expedition CK06-06</strain>
    </source>
</reference>
<dbReference type="SUPFAM" id="SSF161098">
    <property type="entry name" value="MetI-like"/>
    <property type="match status" value="1"/>
</dbReference>
<evidence type="ECO:0000256" key="2">
    <source>
        <dbReference type="ARBA" id="ARBA00022692"/>
    </source>
</evidence>
<dbReference type="EMBL" id="BARV01007970">
    <property type="protein sequence ID" value="GAI15012.1"/>
    <property type="molecule type" value="Genomic_DNA"/>
</dbReference>
<feature type="transmembrane region" description="Helical" evidence="5">
    <location>
        <begin position="130"/>
        <end position="149"/>
    </location>
</feature>
<comment type="caution">
    <text evidence="6">The sequence shown here is derived from an EMBL/GenBank/DDBJ whole genome shotgun (WGS) entry which is preliminary data.</text>
</comment>
<comment type="subcellular location">
    <subcellularLocation>
        <location evidence="1">Membrane</location>
        <topology evidence="1">Multi-pass membrane protein</topology>
    </subcellularLocation>
</comment>
<dbReference type="InterPro" id="IPR035906">
    <property type="entry name" value="MetI-like_sf"/>
</dbReference>
<accession>X1L6Q5</accession>
<evidence type="ECO:0000256" key="1">
    <source>
        <dbReference type="ARBA" id="ARBA00004141"/>
    </source>
</evidence>
<proteinExistence type="predicted"/>
<keyword evidence="3 5" id="KW-1133">Transmembrane helix</keyword>
<evidence type="ECO:0000256" key="5">
    <source>
        <dbReference type="SAM" id="Phobius"/>
    </source>
</evidence>
<protein>
    <recommendedName>
        <fullName evidence="7">ABC transmembrane type-1 domain-containing protein</fullName>
    </recommendedName>
</protein>
<dbReference type="Gene3D" id="3.40.190.10">
    <property type="entry name" value="Periplasmic binding protein-like II"/>
    <property type="match status" value="1"/>
</dbReference>
<organism evidence="6">
    <name type="scientific">marine sediment metagenome</name>
    <dbReference type="NCBI Taxonomy" id="412755"/>
    <lineage>
        <taxon>unclassified sequences</taxon>
        <taxon>metagenomes</taxon>
        <taxon>ecological metagenomes</taxon>
    </lineage>
</organism>
<keyword evidence="4 5" id="KW-0472">Membrane</keyword>
<evidence type="ECO:0000313" key="6">
    <source>
        <dbReference type="EMBL" id="GAI15012.1"/>
    </source>
</evidence>
<evidence type="ECO:0000256" key="4">
    <source>
        <dbReference type="ARBA" id="ARBA00023136"/>
    </source>
</evidence>
<dbReference type="AlphaFoldDB" id="X1L6Q5"/>
<feature type="non-terminal residue" evidence="6">
    <location>
        <position position="1"/>
    </location>
</feature>
<dbReference type="GO" id="GO:0016020">
    <property type="term" value="C:membrane"/>
    <property type="evidence" value="ECO:0007669"/>
    <property type="project" value="UniProtKB-SubCell"/>
</dbReference>
<gene>
    <name evidence="6" type="ORF">S06H3_16133</name>
</gene>
<name>X1L6Q5_9ZZZZ</name>
<keyword evidence="2 5" id="KW-0812">Transmembrane</keyword>
<evidence type="ECO:0008006" key="7">
    <source>
        <dbReference type="Google" id="ProtNLM"/>
    </source>
</evidence>
<dbReference type="SUPFAM" id="SSF53850">
    <property type="entry name" value="Periplasmic binding protein-like II"/>
    <property type="match status" value="1"/>
</dbReference>
<sequence>LSDKMVAQGKTPWSIGLESGAASGWPGTDWIEDIMLRTAKPEVYDKWVNHEIPWTDSVVKRAWEIFGDIARSDKYVYGGAATALTTNFGDAPNVLFTSPPRAYMHKQATFIKSFILNYDPTLKPGQDWELLTAAVFISIVPSLIIFFSLQRYFVRGILAGSVKG</sequence>